<sequence length="178" mass="21421">MFVQNILYLENNSEPTRMELRAFFEKYPDESFCIEELKNKRLQNGLICKKCNHHEHSFRKVDLKFQCKKCGNRLGLRSGTVMENSNLPISYWMIGIELLTLSNKKISILKMQYLLGHKRYEPIWLMVQKIRLVMKKRDEKYRLRAYTEFDKEFLEELDKLVLKKKTNFSDNIKSKNKS</sequence>
<accession>A0ABX7QB65</accession>
<organism evidence="1 2">
    <name type="scientific">Flavobacterium endoglycinae</name>
    <dbReference type="NCBI Taxonomy" id="2816357"/>
    <lineage>
        <taxon>Bacteria</taxon>
        <taxon>Pseudomonadati</taxon>
        <taxon>Bacteroidota</taxon>
        <taxon>Flavobacteriia</taxon>
        <taxon>Flavobacteriales</taxon>
        <taxon>Flavobacteriaceae</taxon>
        <taxon>Flavobacterium</taxon>
    </lineage>
</organism>
<proteinExistence type="predicted"/>
<protein>
    <recommendedName>
        <fullName evidence="3">Transposase zinc-ribbon domain-containing protein</fullName>
    </recommendedName>
</protein>
<gene>
    <name evidence="1" type="ORF">J0383_17050</name>
</gene>
<evidence type="ECO:0000313" key="1">
    <source>
        <dbReference type="EMBL" id="QSW87970.1"/>
    </source>
</evidence>
<evidence type="ECO:0008006" key="3">
    <source>
        <dbReference type="Google" id="ProtNLM"/>
    </source>
</evidence>
<name>A0ABX7QB65_9FLAO</name>
<keyword evidence="2" id="KW-1185">Reference proteome</keyword>
<reference evidence="1 2" key="1">
    <citation type="submission" date="2021-03" db="EMBL/GenBank/DDBJ databases">
        <title>Flavobacterium kribbensis sp. nov, an endophytic bacteria, isolated from soybean.</title>
        <authorList>
            <person name="Lee J."/>
            <person name="Seo J."/>
        </authorList>
    </citation>
    <scope>NUCLEOTIDE SEQUENCE [LARGE SCALE GENOMIC DNA]</scope>
    <source>
        <strain evidence="1 2">BB8</strain>
    </source>
</reference>
<dbReference type="EMBL" id="CP071448">
    <property type="protein sequence ID" value="QSW87970.1"/>
    <property type="molecule type" value="Genomic_DNA"/>
</dbReference>
<evidence type="ECO:0000313" key="2">
    <source>
        <dbReference type="Proteomes" id="UP000663440"/>
    </source>
</evidence>
<dbReference type="Proteomes" id="UP000663440">
    <property type="component" value="Chromosome"/>
</dbReference>